<dbReference type="RefSeq" id="WP_149616120.1">
    <property type="nucleotide sequence ID" value="NZ_CAWPFF010000081.1"/>
</dbReference>
<reference evidence="1 2" key="1">
    <citation type="submission" date="2019-09" db="EMBL/GenBank/DDBJ databases">
        <title>Whole genome sequence of Photorhabdus heterorhabditis strain ETL (Enterobacteriales: Enterobacteriaceae) a bacterial symbiont of Heterorhabditis zealandica strain ETL (Rhabditida: Heterorhabditidae).</title>
        <authorList>
            <person name="Lulamba T.E."/>
            <person name="Serepa-Dlamini M.H."/>
        </authorList>
    </citation>
    <scope>NUCLEOTIDE SEQUENCE [LARGE SCALE GENOMIC DNA]</scope>
    <source>
        <strain evidence="1 2">ETL</strain>
    </source>
</reference>
<gene>
    <name evidence="1" type="ORF">F0L16_03305</name>
</gene>
<dbReference type="AlphaFoldDB" id="A0A5B0X9D0"/>
<evidence type="ECO:0000313" key="2">
    <source>
        <dbReference type="Proteomes" id="UP000322184"/>
    </source>
</evidence>
<proteinExistence type="predicted"/>
<comment type="caution">
    <text evidence="1">The sequence shown here is derived from an EMBL/GenBank/DDBJ whole genome shotgun (WGS) entry which is preliminary data.</text>
</comment>
<evidence type="ECO:0000313" key="1">
    <source>
        <dbReference type="EMBL" id="KAA1195067.1"/>
    </source>
</evidence>
<protein>
    <submittedName>
        <fullName evidence="1">Uncharacterized protein</fullName>
    </submittedName>
</protein>
<name>A0A5B0X9D0_9GAMM</name>
<sequence length="315" mass="36871">MANNDIKIPFKYCRIDRAARFLNCDVSDLINLGLEYKISLCAMMDGVKSEIYIDANLEDALKWRENLAQSYAYLAYTQGITEYSFFSFDILSCDENDNLIKLPYFYYNEDSNCCFSCIGKAFGLWRLTRGLDKLLNYGVNYISGYEFAPCMSDKLNLAKQLIIHKKYDKTEDEMTDEEYRNIHRSMSITANDLWITAYDVRRLLNSQGDYYLLDNFYETEILLTDTKTKKIHHSAERHATNREHVLMAAMRYREENIKSFDNNCRKSDGSINFSAWAREILQRPFLFLDNEIKIKTEDKVAAILSNAYKVPSERN</sequence>
<organism evidence="1 2">
    <name type="scientific">Photorhabdus heterorhabditis</name>
    <dbReference type="NCBI Taxonomy" id="880156"/>
    <lineage>
        <taxon>Bacteria</taxon>
        <taxon>Pseudomonadati</taxon>
        <taxon>Pseudomonadota</taxon>
        <taxon>Gammaproteobacteria</taxon>
        <taxon>Enterobacterales</taxon>
        <taxon>Morganellaceae</taxon>
        <taxon>Photorhabdus</taxon>
    </lineage>
</organism>
<dbReference type="Proteomes" id="UP000322184">
    <property type="component" value="Unassembled WGS sequence"/>
</dbReference>
<dbReference type="EMBL" id="VTUW01000004">
    <property type="protein sequence ID" value="KAA1195067.1"/>
    <property type="molecule type" value="Genomic_DNA"/>
</dbReference>
<accession>A0A5B0X9D0</accession>